<dbReference type="GO" id="GO:0043215">
    <property type="term" value="P:daunorubicin transport"/>
    <property type="evidence" value="ECO:0007669"/>
    <property type="project" value="InterPro"/>
</dbReference>
<dbReference type="PANTHER" id="PTHR42711:SF5">
    <property type="entry name" value="ABC TRANSPORTER ATP-BINDING PROTEIN NATA"/>
    <property type="match status" value="1"/>
</dbReference>
<dbReference type="Proteomes" id="UP000243542">
    <property type="component" value="Unassembled WGS sequence"/>
</dbReference>
<dbReference type="Gene3D" id="3.40.50.300">
    <property type="entry name" value="P-loop containing nucleotide triphosphate hydrolases"/>
    <property type="match status" value="1"/>
</dbReference>
<keyword evidence="4 8" id="KW-0067">ATP-binding</keyword>
<dbReference type="InterPro" id="IPR017871">
    <property type="entry name" value="ABC_transporter-like_CS"/>
</dbReference>
<proteinExistence type="inferred from homology"/>
<dbReference type="RefSeq" id="WP_098513197.1">
    <property type="nucleotide sequence ID" value="NZ_JBIAKZ010000021.1"/>
</dbReference>
<gene>
    <name evidence="8" type="ORF">ATK36_4403</name>
</gene>
<dbReference type="GO" id="GO:0005524">
    <property type="term" value="F:ATP binding"/>
    <property type="evidence" value="ECO:0007669"/>
    <property type="project" value="UniProtKB-KW"/>
</dbReference>
<evidence type="ECO:0000256" key="4">
    <source>
        <dbReference type="ARBA" id="ARBA00022840"/>
    </source>
</evidence>
<sequence>MITARGLERRFRRKGRAGGEVHAVRGVDLDVEPGELVGFLGPNGAGKTTTLRMLTTLLKPTAGTATVSGHDLLTDPVGVRRNIGYVAQGGGTAPEVRVGEELELQGRLYRMTKADAQTRGRELAEQLDLIGLDQRLTKTLSGGQRRRLDIAMGLIHSPALVFLDEPSTGLDPQSRANLWEHIRRLRTDQGVTIFLTTHYLDEADALADRLIVIDDGRIVAEGTPDSLKARVSGDGVAIEVPIETSAAAAELAGRLSGAHDLEVDGGTVRFRVPRGDTALPELLRALDGQRIPLTAMQVTRPTLDDVFLTLTGRSLRDAEERPAGEPEVSHAV</sequence>
<dbReference type="SUPFAM" id="SSF52540">
    <property type="entry name" value="P-loop containing nucleoside triphosphate hydrolases"/>
    <property type="match status" value="1"/>
</dbReference>
<dbReference type="PROSITE" id="PS00211">
    <property type="entry name" value="ABC_TRANSPORTER_1"/>
    <property type="match status" value="1"/>
</dbReference>
<comment type="subcellular location">
    <subcellularLocation>
        <location evidence="1">Cell membrane</location>
        <topology evidence="1">Peripheral membrane protein</topology>
        <orientation evidence="1">Cytoplasmic side</orientation>
    </subcellularLocation>
</comment>
<keyword evidence="3" id="KW-0547">Nucleotide-binding</keyword>
<dbReference type="InterPro" id="IPR005894">
    <property type="entry name" value="DrrA"/>
</dbReference>
<keyword evidence="2" id="KW-0813">Transport</keyword>
<dbReference type="InterPro" id="IPR025302">
    <property type="entry name" value="DrrA1/2-like_C"/>
</dbReference>
<dbReference type="InterPro" id="IPR003593">
    <property type="entry name" value="AAA+_ATPase"/>
</dbReference>
<dbReference type="EMBL" id="PDJK01000002">
    <property type="protein sequence ID" value="PFG49262.1"/>
    <property type="molecule type" value="Genomic_DNA"/>
</dbReference>
<dbReference type="PROSITE" id="PS50893">
    <property type="entry name" value="ABC_TRANSPORTER_2"/>
    <property type="match status" value="1"/>
</dbReference>
<dbReference type="GO" id="GO:0016887">
    <property type="term" value="F:ATP hydrolysis activity"/>
    <property type="evidence" value="ECO:0007669"/>
    <property type="project" value="InterPro"/>
</dbReference>
<reference evidence="8 9" key="1">
    <citation type="submission" date="2017-10" db="EMBL/GenBank/DDBJ databases">
        <title>Sequencing the genomes of 1000 actinobacteria strains.</title>
        <authorList>
            <person name="Klenk H.-P."/>
        </authorList>
    </citation>
    <scope>NUCLEOTIDE SEQUENCE [LARGE SCALE GENOMIC DNA]</scope>
    <source>
        <strain evidence="8 9">DSM 46092</strain>
    </source>
</reference>
<dbReference type="AlphaFoldDB" id="A0A2A9FFB6"/>
<dbReference type="InterPro" id="IPR003439">
    <property type="entry name" value="ABC_transporter-like_ATP-bd"/>
</dbReference>
<dbReference type="GO" id="GO:0005886">
    <property type="term" value="C:plasma membrane"/>
    <property type="evidence" value="ECO:0007669"/>
    <property type="project" value="UniProtKB-SubCell"/>
</dbReference>
<dbReference type="NCBIfam" id="TIGR01188">
    <property type="entry name" value="drrA"/>
    <property type="match status" value="1"/>
</dbReference>
<dbReference type="SMART" id="SM00382">
    <property type="entry name" value="AAA"/>
    <property type="match status" value="1"/>
</dbReference>
<protein>
    <submittedName>
        <fullName evidence="8">ABC-2 type transport system ATP-binding protein</fullName>
    </submittedName>
</protein>
<name>A0A2A9FFB6_9PSEU</name>
<dbReference type="InterPro" id="IPR027417">
    <property type="entry name" value="P-loop_NTPase"/>
</dbReference>
<feature type="domain" description="ABC transporter" evidence="7">
    <location>
        <begin position="9"/>
        <end position="240"/>
    </location>
</feature>
<evidence type="ECO:0000256" key="5">
    <source>
        <dbReference type="ARBA" id="ARBA00023251"/>
    </source>
</evidence>
<evidence type="ECO:0000256" key="3">
    <source>
        <dbReference type="ARBA" id="ARBA00022741"/>
    </source>
</evidence>
<dbReference type="InterPro" id="IPR050763">
    <property type="entry name" value="ABC_transporter_ATP-binding"/>
</dbReference>
<dbReference type="GO" id="GO:1900753">
    <property type="term" value="P:doxorubicin transport"/>
    <property type="evidence" value="ECO:0007669"/>
    <property type="project" value="InterPro"/>
</dbReference>
<accession>A0A2A9FFB6</accession>
<dbReference type="Pfam" id="PF13732">
    <property type="entry name" value="DrrA1-3_C"/>
    <property type="match status" value="1"/>
</dbReference>
<keyword evidence="9" id="KW-1185">Reference proteome</keyword>
<dbReference type="PANTHER" id="PTHR42711">
    <property type="entry name" value="ABC TRANSPORTER ATP-BINDING PROTEIN"/>
    <property type="match status" value="1"/>
</dbReference>
<evidence type="ECO:0000256" key="1">
    <source>
        <dbReference type="ARBA" id="ARBA00004413"/>
    </source>
</evidence>
<evidence type="ECO:0000256" key="6">
    <source>
        <dbReference type="ARBA" id="ARBA00049985"/>
    </source>
</evidence>
<comment type="caution">
    <text evidence="8">The sequence shown here is derived from an EMBL/GenBank/DDBJ whole genome shotgun (WGS) entry which is preliminary data.</text>
</comment>
<evidence type="ECO:0000313" key="9">
    <source>
        <dbReference type="Proteomes" id="UP000243542"/>
    </source>
</evidence>
<keyword evidence="5" id="KW-0046">Antibiotic resistance</keyword>
<dbReference type="Pfam" id="PF00005">
    <property type="entry name" value="ABC_tran"/>
    <property type="match status" value="1"/>
</dbReference>
<evidence type="ECO:0000313" key="8">
    <source>
        <dbReference type="EMBL" id="PFG49262.1"/>
    </source>
</evidence>
<evidence type="ECO:0000259" key="7">
    <source>
        <dbReference type="PROSITE" id="PS50893"/>
    </source>
</evidence>
<dbReference type="GO" id="GO:0046677">
    <property type="term" value="P:response to antibiotic"/>
    <property type="evidence" value="ECO:0007669"/>
    <property type="project" value="UniProtKB-KW"/>
</dbReference>
<organism evidence="8 9">
    <name type="scientific">Amycolatopsis sulphurea</name>
    <dbReference type="NCBI Taxonomy" id="76022"/>
    <lineage>
        <taxon>Bacteria</taxon>
        <taxon>Bacillati</taxon>
        <taxon>Actinomycetota</taxon>
        <taxon>Actinomycetes</taxon>
        <taxon>Pseudonocardiales</taxon>
        <taxon>Pseudonocardiaceae</taxon>
        <taxon>Amycolatopsis</taxon>
    </lineage>
</organism>
<evidence type="ECO:0000256" key="2">
    <source>
        <dbReference type="ARBA" id="ARBA00022448"/>
    </source>
</evidence>
<comment type="similarity">
    <text evidence="6">Belongs to the ABC transporter superfamily. Drug exporter-1 (DrugE1) (TC 3.A.1.105) family.</text>
</comment>